<feature type="transmembrane region" description="Helical" evidence="2">
    <location>
        <begin position="164"/>
        <end position="188"/>
    </location>
</feature>
<feature type="transmembrane region" description="Helical" evidence="2">
    <location>
        <begin position="30"/>
        <end position="48"/>
    </location>
</feature>
<sequence length="538" mass="61002">MENEEEAESGPRYNPRPRSNNRSPLLTTAHLTRTTVISVLFLMTLILLPTISTTTADKPTTPMAFGQLQCIPGGIRLISQNVRRYEICAVDYCQVKEHPDSNKTLLFPPEVTLHEHHVQWKISDGISLTILDTVCQPVSFCDNIRCWFCTAHLFNPECSPHTTIVVTALLLYITIAAFYLLCYVPIVIGKPCRIITKALICCLWYTGRLTRQTWIRWRHRRRRQRQDVDALLRVPLIALLSLSLLSPSETCHNIDIFPQRTTICVSSSTGTKTCAFEITEVFKLNSFHQDACIRLLHNQTLVKELRLQWKGLHLKCVKEDILFTRSTVQKVIDSERCAHSGTCRREKCTTINASAMIPELDEGNKYPGLTRCVESCGGPGCGCFYFSSGCLFYRIFHMPTDEKIYEVFKCRQWERTFRLEMTTISGRRTTTHELTLRPTIPLQIHGMIITLGAVTMPPTPDLHSTFISDGSSLAIWRHDVASNLICDSEEAARSLNCSVRTSCVCDPAESKISCICDDINITDILAKEVENRLPARRT</sequence>
<proteinExistence type="predicted"/>
<accession>A0ABR1DYR1</accession>
<protein>
    <recommendedName>
        <fullName evidence="3">Phlebovirus glycoprotein G2 fusion domain-containing protein</fullName>
    </recommendedName>
</protein>
<keyword evidence="2" id="KW-1133">Transmembrane helix</keyword>
<keyword evidence="2" id="KW-0472">Membrane</keyword>
<evidence type="ECO:0000313" key="4">
    <source>
        <dbReference type="EMBL" id="KAK6755515.1"/>
    </source>
</evidence>
<dbReference type="Proteomes" id="UP001303046">
    <property type="component" value="Unassembled WGS sequence"/>
</dbReference>
<feature type="compositionally biased region" description="Low complexity" evidence="1">
    <location>
        <begin position="10"/>
        <end position="24"/>
    </location>
</feature>
<evidence type="ECO:0000256" key="2">
    <source>
        <dbReference type="SAM" id="Phobius"/>
    </source>
</evidence>
<dbReference type="InterPro" id="IPR009878">
    <property type="entry name" value="Phlebovirus_G2_fusion"/>
</dbReference>
<dbReference type="EMBL" id="JAVFWL010000005">
    <property type="protein sequence ID" value="KAK6755515.1"/>
    <property type="molecule type" value="Genomic_DNA"/>
</dbReference>
<dbReference type="Pfam" id="PF07245">
    <property type="entry name" value="Phlebovirus_G2"/>
    <property type="match status" value="1"/>
</dbReference>
<feature type="region of interest" description="Disordered" evidence="1">
    <location>
        <begin position="1"/>
        <end position="25"/>
    </location>
</feature>
<keyword evidence="5" id="KW-1185">Reference proteome</keyword>
<keyword evidence="2" id="KW-0812">Transmembrane</keyword>
<feature type="domain" description="Phlebovirus glycoprotein G2 fusion" evidence="3">
    <location>
        <begin position="251"/>
        <end position="536"/>
    </location>
</feature>
<evidence type="ECO:0000313" key="5">
    <source>
        <dbReference type="Proteomes" id="UP001303046"/>
    </source>
</evidence>
<comment type="caution">
    <text evidence="4">The sequence shown here is derived from an EMBL/GenBank/DDBJ whole genome shotgun (WGS) entry which is preliminary data.</text>
</comment>
<organism evidence="4 5">
    <name type="scientific">Necator americanus</name>
    <name type="common">Human hookworm</name>
    <dbReference type="NCBI Taxonomy" id="51031"/>
    <lineage>
        <taxon>Eukaryota</taxon>
        <taxon>Metazoa</taxon>
        <taxon>Ecdysozoa</taxon>
        <taxon>Nematoda</taxon>
        <taxon>Chromadorea</taxon>
        <taxon>Rhabditida</taxon>
        <taxon>Rhabditina</taxon>
        <taxon>Rhabditomorpha</taxon>
        <taxon>Strongyloidea</taxon>
        <taxon>Ancylostomatidae</taxon>
        <taxon>Bunostominae</taxon>
        <taxon>Necator</taxon>
    </lineage>
</organism>
<evidence type="ECO:0000256" key="1">
    <source>
        <dbReference type="SAM" id="MobiDB-lite"/>
    </source>
</evidence>
<evidence type="ECO:0000259" key="3">
    <source>
        <dbReference type="Pfam" id="PF07245"/>
    </source>
</evidence>
<name>A0ABR1DYR1_NECAM</name>
<gene>
    <name evidence="4" type="primary">Necator_chrV.g18886</name>
    <name evidence="4" type="ORF">RB195_014095</name>
</gene>
<reference evidence="4 5" key="1">
    <citation type="submission" date="2023-08" db="EMBL/GenBank/DDBJ databases">
        <title>A Necator americanus chromosomal reference genome.</title>
        <authorList>
            <person name="Ilik V."/>
            <person name="Petrzelkova K.J."/>
            <person name="Pardy F."/>
            <person name="Fuh T."/>
            <person name="Niatou-Singa F.S."/>
            <person name="Gouil Q."/>
            <person name="Baker L."/>
            <person name="Ritchie M.E."/>
            <person name="Jex A.R."/>
            <person name="Gazzola D."/>
            <person name="Li H."/>
            <person name="Toshio Fujiwara R."/>
            <person name="Zhan B."/>
            <person name="Aroian R.V."/>
            <person name="Pafco B."/>
            <person name="Schwarz E.M."/>
        </authorList>
    </citation>
    <scope>NUCLEOTIDE SEQUENCE [LARGE SCALE GENOMIC DNA]</scope>
    <source>
        <strain evidence="4 5">Aroian</strain>
        <tissue evidence="4">Whole animal</tissue>
    </source>
</reference>